<accession>A0AAD2JGE6</accession>
<protein>
    <submittedName>
        <fullName evidence="3">Uncharacterized protein</fullName>
    </submittedName>
</protein>
<reference evidence="3" key="1">
    <citation type="submission" date="2023-08" db="EMBL/GenBank/DDBJ databases">
        <authorList>
            <person name="Audoor S."/>
            <person name="Bilcke G."/>
        </authorList>
    </citation>
    <scope>NUCLEOTIDE SEQUENCE</scope>
</reference>
<name>A0AAD2JGE6_9STRA</name>
<dbReference type="Proteomes" id="UP001295423">
    <property type="component" value="Unassembled WGS sequence"/>
</dbReference>
<evidence type="ECO:0000313" key="3">
    <source>
        <dbReference type="EMBL" id="CAJ1947809.1"/>
    </source>
</evidence>
<keyword evidence="1" id="KW-0175">Coiled coil</keyword>
<sequence length="595" mass="66215">MGNQASTHNPELIDTSLEDWYGGGGGGRGGSSKSRRHYDGDDDWAPSSRAPRSPKTPTALRSPKTSMYDEDVRDPIASAKPSNIFRPNLEPLVQATAAVFHMTSMDQNEENADWSLPARGADPDDVSVSDRSAAVFEHLEQQARKGNHKPFVKLLETATVVSQLLMGSHSEASEEVERPPVQSASSDSSDEDSDDDSDDDDSSAEGSVTSEQSAVGAVGDNIFNRLGSTDIIDLESANAGDVFDLLDRVSVDGNDVKDFSSAVFGMLEDAKSFSNQPPEERKVNIFRMLEENDMLSPRETESEMRDDIPQDREAVEGREESPEMTDKEDGISVLETPDVDTVDGKRSVQIKNMEGDPIDLAFVQDFDEAFNEFMGHHPKFLLKSPELVHNIRITKLQKLLAFMNAKEKSTAAELGELDGKKKKMEDEYHLRLRKAATAKAARQIYFQSELEKVAHVSNTLEAKFKWAVVSSAEARTKKHHMMRQDFAAEKPDECRDQLLERLPKDVPGQSILAVIRDDGIPSTMTAAEKGLEIRKLQMKIAFLASEVKIWQSKLEVMEEEKKKVAWVENILQQLTSKQLARLRGRHQRKTGIQLA</sequence>
<feature type="coiled-coil region" evidence="1">
    <location>
        <begin position="540"/>
        <end position="577"/>
    </location>
</feature>
<feature type="compositionally biased region" description="Gly residues" evidence="2">
    <location>
        <begin position="21"/>
        <end position="30"/>
    </location>
</feature>
<feature type="region of interest" description="Disordered" evidence="2">
    <location>
        <begin position="296"/>
        <end position="328"/>
    </location>
</feature>
<dbReference type="AlphaFoldDB" id="A0AAD2JGE6"/>
<evidence type="ECO:0000313" key="4">
    <source>
        <dbReference type="Proteomes" id="UP001295423"/>
    </source>
</evidence>
<keyword evidence="4" id="KW-1185">Reference proteome</keyword>
<proteinExistence type="predicted"/>
<feature type="region of interest" description="Disordered" evidence="2">
    <location>
        <begin position="107"/>
        <end position="128"/>
    </location>
</feature>
<organism evidence="3 4">
    <name type="scientific">Cylindrotheca closterium</name>
    <dbReference type="NCBI Taxonomy" id="2856"/>
    <lineage>
        <taxon>Eukaryota</taxon>
        <taxon>Sar</taxon>
        <taxon>Stramenopiles</taxon>
        <taxon>Ochrophyta</taxon>
        <taxon>Bacillariophyta</taxon>
        <taxon>Bacillariophyceae</taxon>
        <taxon>Bacillariophycidae</taxon>
        <taxon>Bacillariales</taxon>
        <taxon>Bacillariaceae</taxon>
        <taxon>Cylindrotheca</taxon>
    </lineage>
</organism>
<dbReference type="EMBL" id="CAKOGP040001736">
    <property type="protein sequence ID" value="CAJ1947809.1"/>
    <property type="molecule type" value="Genomic_DNA"/>
</dbReference>
<feature type="compositionally biased region" description="Acidic residues" evidence="2">
    <location>
        <begin position="188"/>
        <end position="203"/>
    </location>
</feature>
<comment type="caution">
    <text evidence="3">The sequence shown here is derived from an EMBL/GenBank/DDBJ whole genome shotgun (WGS) entry which is preliminary data.</text>
</comment>
<feature type="region of interest" description="Disordered" evidence="2">
    <location>
        <begin position="169"/>
        <end position="215"/>
    </location>
</feature>
<gene>
    <name evidence="3" type="ORF">CYCCA115_LOCUS11319</name>
</gene>
<evidence type="ECO:0000256" key="2">
    <source>
        <dbReference type="SAM" id="MobiDB-lite"/>
    </source>
</evidence>
<evidence type="ECO:0000256" key="1">
    <source>
        <dbReference type="SAM" id="Coils"/>
    </source>
</evidence>
<feature type="region of interest" description="Disordered" evidence="2">
    <location>
        <begin position="1"/>
        <end position="83"/>
    </location>
</feature>